<reference evidence="10" key="1">
    <citation type="journal article" date="2019" name="Int. J. Syst. Evol. Microbiol.">
        <title>The Global Catalogue of Microorganisms (GCM) 10K type strain sequencing project: providing services to taxonomists for standard genome sequencing and annotation.</title>
        <authorList>
            <consortium name="The Broad Institute Genomics Platform"/>
            <consortium name="The Broad Institute Genome Sequencing Center for Infectious Disease"/>
            <person name="Wu L."/>
            <person name="Ma J."/>
        </authorList>
    </citation>
    <scope>NUCLEOTIDE SEQUENCE [LARGE SCALE GENOMIC DNA]</scope>
    <source>
        <strain evidence="10">JCM 17555</strain>
    </source>
</reference>
<sequence>MAGAGFFLTGINSVLPLPAWAATAAQGLATHEIKDRYDLTVGYAPLTIDGRQSRATAINGTVPAPLIRLREGDFINLNVTNELDDDSSIHWHGILVPFPMDGVPGINFKGIPPGDTYHYKYRLKQAGTYWYHSHSRFQEQTGMYGPLIIEPREPEPFKYQRDHVVVLSDWAFEDPETIFRNINLAGDYYNFQRRTVGDFFDEVSRKGLGDAIADRAAWGKMRMMPVDLADVTGHAYTYLMNGNSPDMNWTGLFEPGETIRLRFINASAMSTFDVRIPGLDMTVVMVDGKPVKPVEFHEFRIGVAETYDVLVRPTAEQAFTIFAESLDRSGFARGTLAPEANMTAAVPALRPRPVRDLADIGMGMMDDMQPGDEWDGPDGKKEMKKGGMKKMPSMKGMKEGDTAVPGPNGPTPFKPDKSNTNVAMVISNPQDRLGEPGIGLGDDGWKVLTYKDLRSAAPQPYKAEIDREMTINITANMERYMFSFDGKKFSEHDGPYLFKHNERLRLWMVNHTMMEHPIHLHGMWMQLENGGSNDEIPFKHTVLVKPGEKLAVRITPIEKGDWAFHCHLLYHLEAGMFQVMRVA</sequence>
<dbReference type="InterPro" id="IPR006376">
    <property type="entry name" value="Cu-R_CopA"/>
</dbReference>
<feature type="signal peptide" evidence="5">
    <location>
        <begin position="1"/>
        <end position="21"/>
    </location>
</feature>
<keyword evidence="5" id="KW-0732">Signal</keyword>
<dbReference type="PROSITE" id="PS00080">
    <property type="entry name" value="MULTICOPPER_OXIDASE2"/>
    <property type="match status" value="1"/>
</dbReference>
<dbReference type="NCBIfam" id="TIGR01480">
    <property type="entry name" value="copper_res_A"/>
    <property type="match status" value="1"/>
</dbReference>
<feature type="domain" description="Plastocyanin-like" evidence="7">
    <location>
        <begin position="469"/>
        <end position="582"/>
    </location>
</feature>
<organism evidence="9 10">
    <name type="scientific">Allohahella marinimesophila</name>
    <dbReference type="NCBI Taxonomy" id="1054972"/>
    <lineage>
        <taxon>Bacteria</taxon>
        <taxon>Pseudomonadati</taxon>
        <taxon>Pseudomonadota</taxon>
        <taxon>Gammaproteobacteria</taxon>
        <taxon>Oceanospirillales</taxon>
        <taxon>Hahellaceae</taxon>
        <taxon>Allohahella</taxon>
    </lineage>
</organism>
<dbReference type="CDD" id="cd13896">
    <property type="entry name" value="CuRO_3_CopA"/>
    <property type="match status" value="1"/>
</dbReference>
<feature type="domain" description="Plastocyanin-like" evidence="8">
    <location>
        <begin position="41"/>
        <end position="153"/>
    </location>
</feature>
<evidence type="ECO:0000256" key="4">
    <source>
        <dbReference type="SAM" id="MobiDB-lite"/>
    </source>
</evidence>
<evidence type="ECO:0000259" key="8">
    <source>
        <dbReference type="Pfam" id="PF07732"/>
    </source>
</evidence>
<dbReference type="EMBL" id="BAABBO010000021">
    <property type="protein sequence ID" value="GAA3977234.1"/>
    <property type="molecule type" value="Genomic_DNA"/>
</dbReference>
<dbReference type="InterPro" id="IPR002355">
    <property type="entry name" value="Cu_oxidase_Cu_BS"/>
</dbReference>
<feature type="domain" description="Plastocyanin-like" evidence="6">
    <location>
        <begin position="211"/>
        <end position="329"/>
    </location>
</feature>
<dbReference type="InterPro" id="IPR008972">
    <property type="entry name" value="Cupredoxin"/>
</dbReference>
<evidence type="ECO:0000259" key="7">
    <source>
        <dbReference type="Pfam" id="PF07731"/>
    </source>
</evidence>
<dbReference type="PANTHER" id="PTHR11709">
    <property type="entry name" value="MULTI-COPPER OXIDASE"/>
    <property type="match status" value="1"/>
</dbReference>
<dbReference type="InterPro" id="IPR034284">
    <property type="entry name" value="CuRO_1_CopA"/>
</dbReference>
<evidence type="ECO:0000313" key="10">
    <source>
        <dbReference type="Proteomes" id="UP001501337"/>
    </source>
</evidence>
<dbReference type="InterPro" id="IPR001117">
    <property type="entry name" value="Cu-oxidase_2nd"/>
</dbReference>
<dbReference type="Pfam" id="PF07732">
    <property type="entry name" value="Cu-oxidase_3"/>
    <property type="match status" value="1"/>
</dbReference>
<protein>
    <submittedName>
        <fullName evidence="9">Copper resistance system multicopper oxidase</fullName>
    </submittedName>
</protein>
<evidence type="ECO:0000259" key="6">
    <source>
        <dbReference type="Pfam" id="PF00394"/>
    </source>
</evidence>
<proteinExistence type="predicted"/>
<keyword evidence="1" id="KW-0479">Metal-binding</keyword>
<dbReference type="Proteomes" id="UP001501337">
    <property type="component" value="Unassembled WGS sequence"/>
</dbReference>
<comment type="caution">
    <text evidence="9">The sequence shown here is derived from an EMBL/GenBank/DDBJ whole genome shotgun (WGS) entry which is preliminary data.</text>
</comment>
<gene>
    <name evidence="9" type="ORF">GCM10022278_37490</name>
</gene>
<keyword evidence="10" id="KW-1185">Reference proteome</keyword>
<evidence type="ECO:0000256" key="3">
    <source>
        <dbReference type="ARBA" id="ARBA00023008"/>
    </source>
</evidence>
<dbReference type="PANTHER" id="PTHR11709:SF394">
    <property type="entry name" value="FI03373P-RELATED"/>
    <property type="match status" value="1"/>
</dbReference>
<feature type="region of interest" description="Disordered" evidence="4">
    <location>
        <begin position="368"/>
        <end position="419"/>
    </location>
</feature>
<dbReference type="CDD" id="cd13874">
    <property type="entry name" value="CuRO_2_CopA"/>
    <property type="match status" value="1"/>
</dbReference>
<dbReference type="Gene3D" id="2.60.40.420">
    <property type="entry name" value="Cupredoxins - blue copper proteins"/>
    <property type="match status" value="3"/>
</dbReference>
<name>A0ABP7Q6K2_9GAMM</name>
<dbReference type="InterPro" id="IPR034279">
    <property type="entry name" value="CuRO_3_CopA"/>
</dbReference>
<dbReference type="InterPro" id="IPR033138">
    <property type="entry name" value="Cu_oxidase_CS"/>
</dbReference>
<keyword evidence="2" id="KW-0560">Oxidoreductase</keyword>
<dbReference type="InterPro" id="IPR034282">
    <property type="entry name" value="CuRO_2_CopA"/>
</dbReference>
<dbReference type="CDD" id="cd13848">
    <property type="entry name" value="CuRO_1_CopA"/>
    <property type="match status" value="1"/>
</dbReference>
<dbReference type="Pfam" id="PF07731">
    <property type="entry name" value="Cu-oxidase_2"/>
    <property type="match status" value="1"/>
</dbReference>
<evidence type="ECO:0000313" key="9">
    <source>
        <dbReference type="EMBL" id="GAA3977234.1"/>
    </source>
</evidence>
<evidence type="ECO:0000256" key="5">
    <source>
        <dbReference type="SAM" id="SignalP"/>
    </source>
</evidence>
<dbReference type="Pfam" id="PF00394">
    <property type="entry name" value="Cu-oxidase"/>
    <property type="match status" value="1"/>
</dbReference>
<dbReference type="SUPFAM" id="SSF49503">
    <property type="entry name" value="Cupredoxins"/>
    <property type="match status" value="3"/>
</dbReference>
<dbReference type="PROSITE" id="PS00079">
    <property type="entry name" value="MULTICOPPER_OXIDASE1"/>
    <property type="match status" value="1"/>
</dbReference>
<accession>A0ABP7Q6K2</accession>
<evidence type="ECO:0000256" key="2">
    <source>
        <dbReference type="ARBA" id="ARBA00023002"/>
    </source>
</evidence>
<evidence type="ECO:0000256" key="1">
    <source>
        <dbReference type="ARBA" id="ARBA00022723"/>
    </source>
</evidence>
<dbReference type="InterPro" id="IPR011706">
    <property type="entry name" value="Cu-oxidase_C"/>
</dbReference>
<dbReference type="InterPro" id="IPR045087">
    <property type="entry name" value="Cu-oxidase_fam"/>
</dbReference>
<feature type="chain" id="PRO_5045434076" evidence="5">
    <location>
        <begin position="22"/>
        <end position="583"/>
    </location>
</feature>
<dbReference type="InterPro" id="IPR011707">
    <property type="entry name" value="Cu-oxidase-like_N"/>
</dbReference>
<keyword evidence="3" id="KW-0186">Copper</keyword>